<gene>
    <name evidence="2" type="ORF">LV89_04402</name>
</gene>
<dbReference type="AlphaFoldDB" id="A0A316DGH3"/>
<dbReference type="PANTHER" id="PTHR48100">
    <property type="entry name" value="BROAD-SPECIFICITY PHOSPHATASE YOR283W-RELATED"/>
    <property type="match status" value="1"/>
</dbReference>
<dbReference type="Gene3D" id="3.40.50.1240">
    <property type="entry name" value="Phosphoglycerate mutase-like"/>
    <property type="match status" value="1"/>
</dbReference>
<comment type="caution">
    <text evidence="2">The sequence shown here is derived from an EMBL/GenBank/DDBJ whole genome shotgun (WGS) entry which is preliminary data.</text>
</comment>
<reference evidence="2 3" key="1">
    <citation type="submission" date="2018-05" db="EMBL/GenBank/DDBJ databases">
        <title>Genomic Encyclopedia of Archaeal and Bacterial Type Strains, Phase II (KMG-II): from individual species to whole genera.</title>
        <authorList>
            <person name="Goeker M."/>
        </authorList>
    </citation>
    <scope>NUCLEOTIDE SEQUENCE [LARGE SCALE GENOMIC DNA]</scope>
    <source>
        <strain evidence="2 3">DSM 22214</strain>
    </source>
</reference>
<accession>A0A316DGH3</accession>
<sequence length="188" mass="21427">MEIYIIRHTEIKNISSICYGQSNPPLADTFLEEVATIKAKLPTDFDSVYSSPLIRCQLLANELGFQNIQFDDSLMELNFGIWEGKPWNEIPSLELNPWMIDFVNVAPPEGESLIDMQARVSSFIEALRTQPHKKVIIITHAGVIRCIFSHILNIPLINIFKLSVEYGEVFCIKLAKESVMDKVFLKNL</sequence>
<dbReference type="SUPFAM" id="SSF53254">
    <property type="entry name" value="Phosphoglycerate mutase-like"/>
    <property type="match status" value="1"/>
</dbReference>
<dbReference type="EMBL" id="QGGO01000036">
    <property type="protein sequence ID" value="PWK17301.1"/>
    <property type="molecule type" value="Genomic_DNA"/>
</dbReference>
<dbReference type="GO" id="GO:0043755">
    <property type="term" value="F:alpha-ribazole phosphatase activity"/>
    <property type="evidence" value="ECO:0007669"/>
    <property type="project" value="UniProtKB-UniRule"/>
</dbReference>
<dbReference type="CDD" id="cd07067">
    <property type="entry name" value="HP_PGM_like"/>
    <property type="match status" value="1"/>
</dbReference>
<dbReference type="Proteomes" id="UP000245489">
    <property type="component" value="Unassembled WGS sequence"/>
</dbReference>
<organism evidence="2 3">
    <name type="scientific">Arcicella aurantiaca</name>
    <dbReference type="NCBI Taxonomy" id="591202"/>
    <lineage>
        <taxon>Bacteria</taxon>
        <taxon>Pseudomonadati</taxon>
        <taxon>Bacteroidota</taxon>
        <taxon>Cytophagia</taxon>
        <taxon>Cytophagales</taxon>
        <taxon>Flectobacillaceae</taxon>
        <taxon>Arcicella</taxon>
    </lineage>
</organism>
<dbReference type="GO" id="GO:0009236">
    <property type="term" value="P:cobalamin biosynthetic process"/>
    <property type="evidence" value="ECO:0007669"/>
    <property type="project" value="UniProtKB-UniRule"/>
</dbReference>
<dbReference type="OrthoDB" id="9782128at2"/>
<evidence type="ECO:0000313" key="3">
    <source>
        <dbReference type="Proteomes" id="UP000245489"/>
    </source>
</evidence>
<dbReference type="InterPro" id="IPR013078">
    <property type="entry name" value="His_Pase_superF_clade-1"/>
</dbReference>
<dbReference type="SMART" id="SM00855">
    <property type="entry name" value="PGAM"/>
    <property type="match status" value="1"/>
</dbReference>
<protein>
    <recommendedName>
        <fullName evidence="1">Alpha-ribazole phosphatase</fullName>
        <ecNumber evidence="1">3.1.3.73</ecNumber>
    </recommendedName>
</protein>
<dbReference type="PANTHER" id="PTHR48100:SF59">
    <property type="entry name" value="ADENOSYLCOBALAMIN_ALPHA-RIBAZOLE PHOSPHATASE"/>
    <property type="match status" value="1"/>
</dbReference>
<dbReference type="EC" id="3.1.3.73" evidence="1"/>
<dbReference type="Pfam" id="PF00300">
    <property type="entry name" value="His_Phos_1"/>
    <property type="match status" value="1"/>
</dbReference>
<dbReference type="RefSeq" id="WP_109745058.1">
    <property type="nucleotide sequence ID" value="NZ_QGGO01000036.1"/>
</dbReference>
<dbReference type="GO" id="GO:0005737">
    <property type="term" value="C:cytoplasm"/>
    <property type="evidence" value="ECO:0007669"/>
    <property type="project" value="TreeGrafter"/>
</dbReference>
<proteinExistence type="predicted"/>
<dbReference type="InterPro" id="IPR050275">
    <property type="entry name" value="PGM_Phosphatase"/>
</dbReference>
<dbReference type="InterPro" id="IPR029033">
    <property type="entry name" value="His_PPase_superfam"/>
</dbReference>
<evidence type="ECO:0000256" key="1">
    <source>
        <dbReference type="NCBIfam" id="TIGR03162"/>
    </source>
</evidence>
<evidence type="ECO:0000313" key="2">
    <source>
        <dbReference type="EMBL" id="PWK17301.1"/>
    </source>
</evidence>
<dbReference type="NCBIfam" id="TIGR03162">
    <property type="entry name" value="ribazole_cobC"/>
    <property type="match status" value="1"/>
</dbReference>
<keyword evidence="3" id="KW-1185">Reference proteome</keyword>
<dbReference type="InterPro" id="IPR017578">
    <property type="entry name" value="Ribazole_CobC"/>
</dbReference>
<name>A0A316DGH3_9BACT</name>